<evidence type="ECO:0000256" key="1">
    <source>
        <dbReference type="SAM" id="SignalP"/>
    </source>
</evidence>
<accession>A0AAQ4DNT2</accession>
<reference evidence="2 3" key="1">
    <citation type="journal article" date="2023" name="Arcadia Sci">
        <title>De novo assembly of a long-read Amblyomma americanum tick genome.</title>
        <authorList>
            <person name="Chou S."/>
            <person name="Poskanzer K.E."/>
            <person name="Rollins M."/>
            <person name="Thuy-Boun P.S."/>
        </authorList>
    </citation>
    <scope>NUCLEOTIDE SEQUENCE [LARGE SCALE GENOMIC DNA]</scope>
    <source>
        <strain evidence="2">F_SG_1</strain>
        <tissue evidence="2">Salivary glands</tissue>
    </source>
</reference>
<feature type="signal peptide" evidence="1">
    <location>
        <begin position="1"/>
        <end position="19"/>
    </location>
</feature>
<dbReference type="EMBL" id="JARKHS020028653">
    <property type="protein sequence ID" value="KAK8764122.1"/>
    <property type="molecule type" value="Genomic_DNA"/>
</dbReference>
<evidence type="ECO:0000313" key="2">
    <source>
        <dbReference type="EMBL" id="KAK8764122.1"/>
    </source>
</evidence>
<sequence>MFTKAQALAVTQLLAVMFAKLPVQEDYYDIPELSDYYDFIIGMYGVDGEMILSSPASNTPLARAFLNAGKELGYDIVDYNAGDMIGPPFRVAMNAMA</sequence>
<comment type="caution">
    <text evidence="2">The sequence shown here is derived from an EMBL/GenBank/DDBJ whole genome shotgun (WGS) entry which is preliminary data.</text>
</comment>
<gene>
    <name evidence="2" type="ORF">V5799_033270</name>
</gene>
<dbReference type="AlphaFoldDB" id="A0AAQ4DNT2"/>
<organism evidence="2 3">
    <name type="scientific">Amblyomma americanum</name>
    <name type="common">Lone star tick</name>
    <dbReference type="NCBI Taxonomy" id="6943"/>
    <lineage>
        <taxon>Eukaryota</taxon>
        <taxon>Metazoa</taxon>
        <taxon>Ecdysozoa</taxon>
        <taxon>Arthropoda</taxon>
        <taxon>Chelicerata</taxon>
        <taxon>Arachnida</taxon>
        <taxon>Acari</taxon>
        <taxon>Parasitiformes</taxon>
        <taxon>Ixodida</taxon>
        <taxon>Ixodoidea</taxon>
        <taxon>Ixodidae</taxon>
        <taxon>Amblyomminae</taxon>
        <taxon>Amblyomma</taxon>
    </lineage>
</organism>
<evidence type="ECO:0000313" key="3">
    <source>
        <dbReference type="Proteomes" id="UP001321473"/>
    </source>
</evidence>
<proteinExistence type="predicted"/>
<keyword evidence="1" id="KW-0732">Signal</keyword>
<dbReference type="Gene3D" id="3.30.560.10">
    <property type="entry name" value="Glucose Oxidase, domain 3"/>
    <property type="match status" value="1"/>
</dbReference>
<protein>
    <submittedName>
        <fullName evidence="2">Uncharacterized protein</fullName>
    </submittedName>
</protein>
<name>A0AAQ4DNT2_AMBAM</name>
<dbReference type="Proteomes" id="UP001321473">
    <property type="component" value="Unassembled WGS sequence"/>
</dbReference>
<keyword evidence="3" id="KW-1185">Reference proteome</keyword>
<feature type="chain" id="PRO_5042899714" evidence="1">
    <location>
        <begin position="20"/>
        <end position="97"/>
    </location>
</feature>